<gene>
    <name evidence="3" type="primary">LOC112293605</name>
    <name evidence="2" type="ORF">PHYPA_021208</name>
</gene>
<dbReference type="OrthoDB" id="1060058at2759"/>
<dbReference type="AlphaFoldDB" id="A0A2K1J9A7"/>
<evidence type="ECO:0000256" key="1">
    <source>
        <dbReference type="SAM" id="MobiDB-lite"/>
    </source>
</evidence>
<evidence type="ECO:0000313" key="3">
    <source>
        <dbReference type="EnsemblPlants" id="Pp3c16_19010V3.1"/>
    </source>
</evidence>
<reference evidence="2 4" key="1">
    <citation type="journal article" date="2008" name="Science">
        <title>The Physcomitrella genome reveals evolutionary insights into the conquest of land by plants.</title>
        <authorList>
            <person name="Rensing S."/>
            <person name="Lang D."/>
            <person name="Zimmer A."/>
            <person name="Terry A."/>
            <person name="Salamov A."/>
            <person name="Shapiro H."/>
            <person name="Nishiyama T."/>
            <person name="Perroud P.-F."/>
            <person name="Lindquist E."/>
            <person name="Kamisugi Y."/>
            <person name="Tanahashi T."/>
            <person name="Sakakibara K."/>
            <person name="Fujita T."/>
            <person name="Oishi K."/>
            <person name="Shin-I T."/>
            <person name="Kuroki Y."/>
            <person name="Toyoda A."/>
            <person name="Suzuki Y."/>
            <person name="Hashimoto A."/>
            <person name="Yamaguchi K."/>
            <person name="Sugano A."/>
            <person name="Kohara Y."/>
            <person name="Fujiyama A."/>
            <person name="Anterola A."/>
            <person name="Aoki S."/>
            <person name="Ashton N."/>
            <person name="Barbazuk W.B."/>
            <person name="Barker E."/>
            <person name="Bennetzen J."/>
            <person name="Bezanilla M."/>
            <person name="Blankenship R."/>
            <person name="Cho S.H."/>
            <person name="Dutcher S."/>
            <person name="Estelle M."/>
            <person name="Fawcett J.A."/>
            <person name="Gundlach H."/>
            <person name="Hanada K."/>
            <person name="Heyl A."/>
            <person name="Hicks K.A."/>
            <person name="Hugh J."/>
            <person name="Lohr M."/>
            <person name="Mayer K."/>
            <person name="Melkozernov A."/>
            <person name="Murata T."/>
            <person name="Nelson D."/>
            <person name="Pils B."/>
            <person name="Prigge M."/>
            <person name="Reiss B."/>
            <person name="Renner T."/>
            <person name="Rombauts S."/>
            <person name="Rushton P."/>
            <person name="Sanderfoot A."/>
            <person name="Schween G."/>
            <person name="Shiu S.-H."/>
            <person name="Stueber K."/>
            <person name="Theodoulou F.L."/>
            <person name="Tu H."/>
            <person name="Van de Peer Y."/>
            <person name="Verrier P.J."/>
            <person name="Waters E."/>
            <person name="Wood A."/>
            <person name="Yang L."/>
            <person name="Cove D."/>
            <person name="Cuming A."/>
            <person name="Hasebe M."/>
            <person name="Lucas S."/>
            <person name="Mishler D.B."/>
            <person name="Reski R."/>
            <person name="Grigoriev I."/>
            <person name="Quatrano R.S."/>
            <person name="Boore J.L."/>
        </authorList>
    </citation>
    <scope>NUCLEOTIDE SEQUENCE [LARGE SCALE GENOMIC DNA]</scope>
    <source>
        <strain evidence="3 4">cv. Gransden 2004</strain>
    </source>
</reference>
<proteinExistence type="predicted"/>
<dbReference type="PANTHER" id="PTHR33356">
    <property type="entry name" value="TIP41-LIKE PROTEIN"/>
    <property type="match status" value="1"/>
</dbReference>
<protein>
    <submittedName>
        <fullName evidence="2 3">Uncharacterized protein</fullName>
    </submittedName>
</protein>
<sequence>MAFEIARVHGLISSRVGDEGGFKALQKEGLAAGDNQAYSQSCRPLGAQPHPHDLADLSYYFRGYDQRGDGNSWPLESLSSCSTETESDEEGDLFQGLAKQVAHSMLGEEKTSDHVGILRDNGYSEGQLSPSSWSSGSWSSRSQLTGSRSSSKGSSRVSSQVSSPSSAPSSGYQDAWETLYAAAGEVVRLKMNEGKKNSRSSPSNLLDSGLRNRVPQLTRQSGQMGGRTLLSYTHRKDENPMAINQAERNWAMKYEATIVPDNQGQSCRTQCYQYEQAYHADAQRGVNNYTRPGKMVDSKTMQRTRRPVMNGGSSMRVVFLGANTRRESGTGVFLPRVFVQKKPPSSRQNENSPTATVHGRVSNAHRHAEIPREGVWPTLQKSMNRSSLRQPAVHEPCLPIEWTY</sequence>
<dbReference type="PaxDb" id="3218-PP1S81_187V6.1"/>
<feature type="region of interest" description="Disordered" evidence="1">
    <location>
        <begin position="118"/>
        <end position="172"/>
    </location>
</feature>
<dbReference type="Gramene" id="Pp3c16_19010V3.1">
    <property type="protein sequence ID" value="Pp3c16_19010V3.1"/>
    <property type="gene ID" value="Pp3c16_19010"/>
</dbReference>
<dbReference type="Gramene" id="Pp3c16_19010V3.2">
    <property type="protein sequence ID" value="Pp3c16_19010V3.2"/>
    <property type="gene ID" value="Pp3c16_19010"/>
</dbReference>
<feature type="compositionally biased region" description="Polar residues" evidence="1">
    <location>
        <begin position="343"/>
        <end position="355"/>
    </location>
</feature>
<evidence type="ECO:0000313" key="4">
    <source>
        <dbReference type="Proteomes" id="UP000006727"/>
    </source>
</evidence>
<dbReference type="KEGG" id="ppp:112293605"/>
<reference evidence="2 4" key="2">
    <citation type="journal article" date="2018" name="Plant J.">
        <title>The Physcomitrella patens chromosome-scale assembly reveals moss genome structure and evolution.</title>
        <authorList>
            <person name="Lang D."/>
            <person name="Ullrich K.K."/>
            <person name="Murat F."/>
            <person name="Fuchs J."/>
            <person name="Jenkins J."/>
            <person name="Haas F.B."/>
            <person name="Piednoel M."/>
            <person name="Gundlach H."/>
            <person name="Van Bel M."/>
            <person name="Meyberg R."/>
            <person name="Vives C."/>
            <person name="Morata J."/>
            <person name="Symeonidi A."/>
            <person name="Hiss M."/>
            <person name="Muchero W."/>
            <person name="Kamisugi Y."/>
            <person name="Saleh O."/>
            <person name="Blanc G."/>
            <person name="Decker E.L."/>
            <person name="van Gessel N."/>
            <person name="Grimwood J."/>
            <person name="Hayes R.D."/>
            <person name="Graham S.W."/>
            <person name="Gunter L.E."/>
            <person name="McDaniel S.F."/>
            <person name="Hoernstein S.N.W."/>
            <person name="Larsson A."/>
            <person name="Li F.W."/>
            <person name="Perroud P.F."/>
            <person name="Phillips J."/>
            <person name="Ranjan P."/>
            <person name="Rokshar D.S."/>
            <person name="Rothfels C.J."/>
            <person name="Schneider L."/>
            <person name="Shu S."/>
            <person name="Stevenson D.W."/>
            <person name="Thummler F."/>
            <person name="Tillich M."/>
            <person name="Villarreal Aguilar J.C."/>
            <person name="Widiez T."/>
            <person name="Wong G.K."/>
            <person name="Wymore A."/>
            <person name="Zhang Y."/>
            <person name="Zimmer A.D."/>
            <person name="Quatrano R.S."/>
            <person name="Mayer K.F.X."/>
            <person name="Goodstein D."/>
            <person name="Casacuberta J.M."/>
            <person name="Vandepoele K."/>
            <person name="Reski R."/>
            <person name="Cuming A.C."/>
            <person name="Tuskan G.A."/>
            <person name="Maumus F."/>
            <person name="Salse J."/>
            <person name="Schmutz J."/>
            <person name="Rensing S.A."/>
        </authorList>
    </citation>
    <scope>NUCLEOTIDE SEQUENCE [LARGE SCALE GENOMIC DNA]</scope>
    <source>
        <strain evidence="3 4">cv. Gransden 2004</strain>
    </source>
</reference>
<dbReference type="Proteomes" id="UP000006727">
    <property type="component" value="Chromosome 16"/>
</dbReference>
<dbReference type="RefSeq" id="XP_024399012.1">
    <property type="nucleotide sequence ID" value="XM_024543244.2"/>
</dbReference>
<feature type="region of interest" description="Disordered" evidence="1">
    <location>
        <begin position="192"/>
        <end position="223"/>
    </location>
</feature>
<feature type="compositionally biased region" description="Low complexity" evidence="1">
    <location>
        <begin position="124"/>
        <end position="171"/>
    </location>
</feature>
<evidence type="ECO:0000313" key="2">
    <source>
        <dbReference type="EMBL" id="PNR38097.1"/>
    </source>
</evidence>
<dbReference type="EnsemblPlants" id="Pp3c16_19010V3.1">
    <property type="protein sequence ID" value="Pp3c16_19010V3.1"/>
    <property type="gene ID" value="Pp3c16_19010"/>
</dbReference>
<organism evidence="2">
    <name type="scientific">Physcomitrium patens</name>
    <name type="common">Spreading-leaved earth moss</name>
    <name type="synonym">Physcomitrella patens</name>
    <dbReference type="NCBI Taxonomy" id="3218"/>
    <lineage>
        <taxon>Eukaryota</taxon>
        <taxon>Viridiplantae</taxon>
        <taxon>Streptophyta</taxon>
        <taxon>Embryophyta</taxon>
        <taxon>Bryophyta</taxon>
        <taxon>Bryophytina</taxon>
        <taxon>Bryopsida</taxon>
        <taxon>Funariidae</taxon>
        <taxon>Funariales</taxon>
        <taxon>Funariaceae</taxon>
        <taxon>Physcomitrium</taxon>
    </lineage>
</organism>
<accession>A0A2K1J9A7</accession>
<reference evidence="3" key="3">
    <citation type="submission" date="2020-12" db="UniProtKB">
        <authorList>
            <consortium name="EnsemblPlants"/>
        </authorList>
    </citation>
    <scope>IDENTIFICATION</scope>
</reference>
<name>A0A2K1J9A7_PHYPA</name>
<feature type="region of interest" description="Disordered" evidence="1">
    <location>
        <begin position="341"/>
        <end position="377"/>
    </location>
</feature>
<dbReference type="PANTHER" id="PTHR33356:SF5">
    <property type="entry name" value="TIP41-LIKE PROTEIN"/>
    <property type="match status" value="1"/>
</dbReference>
<dbReference type="GeneID" id="112293605"/>
<dbReference type="STRING" id="3218.A0A2K1J9A7"/>
<dbReference type="EMBL" id="ABEU02000016">
    <property type="protein sequence ID" value="PNR38097.1"/>
    <property type="molecule type" value="Genomic_DNA"/>
</dbReference>
<keyword evidence="4" id="KW-1185">Reference proteome</keyword>
<dbReference type="EnsemblPlants" id="Pp3c16_19010V3.2">
    <property type="protein sequence ID" value="Pp3c16_19010V3.2"/>
    <property type="gene ID" value="Pp3c16_19010"/>
</dbReference>